<evidence type="ECO:0000256" key="2">
    <source>
        <dbReference type="ARBA" id="ARBA00022475"/>
    </source>
</evidence>
<dbReference type="InterPro" id="IPR036457">
    <property type="entry name" value="PPM-type-like_dom_sf"/>
</dbReference>
<dbReference type="Proteomes" id="UP001149140">
    <property type="component" value="Unassembled WGS sequence"/>
</dbReference>
<dbReference type="PANTHER" id="PTHR43156">
    <property type="entry name" value="STAGE II SPORULATION PROTEIN E-RELATED"/>
    <property type="match status" value="1"/>
</dbReference>
<evidence type="ECO:0000313" key="13">
    <source>
        <dbReference type="EMBL" id="MDA0166348.1"/>
    </source>
</evidence>
<evidence type="ECO:0000313" key="14">
    <source>
        <dbReference type="Proteomes" id="UP001149140"/>
    </source>
</evidence>
<evidence type="ECO:0000256" key="6">
    <source>
        <dbReference type="ARBA" id="ARBA00022737"/>
    </source>
</evidence>
<dbReference type="InterPro" id="IPR052016">
    <property type="entry name" value="Bact_Sigma-Reg"/>
</dbReference>
<dbReference type="CDD" id="cd00130">
    <property type="entry name" value="PAS"/>
    <property type="match status" value="2"/>
</dbReference>
<dbReference type="InterPro" id="IPR035965">
    <property type="entry name" value="PAS-like_dom_sf"/>
</dbReference>
<feature type="domain" description="PAC" evidence="12">
    <location>
        <begin position="227"/>
        <end position="279"/>
    </location>
</feature>
<dbReference type="PROSITE" id="PS50113">
    <property type="entry name" value="PAC"/>
    <property type="match status" value="1"/>
</dbReference>
<keyword evidence="5" id="KW-0812">Transmembrane</keyword>
<feature type="domain" description="PAS" evidence="11">
    <location>
        <begin position="273"/>
        <end position="309"/>
    </location>
</feature>
<dbReference type="PANTHER" id="PTHR43156:SF2">
    <property type="entry name" value="STAGE II SPORULATION PROTEIN E"/>
    <property type="match status" value="1"/>
</dbReference>
<reference evidence="13" key="1">
    <citation type="submission" date="2022-10" db="EMBL/GenBank/DDBJ databases">
        <title>The WGS of Solirubrobacter ginsenosidimutans DSM 21036.</title>
        <authorList>
            <person name="Jiang Z."/>
        </authorList>
    </citation>
    <scope>NUCLEOTIDE SEQUENCE</scope>
    <source>
        <strain evidence="13">DSM 21036</strain>
    </source>
</reference>
<dbReference type="Gene3D" id="2.10.70.100">
    <property type="match status" value="1"/>
</dbReference>
<evidence type="ECO:0000256" key="10">
    <source>
        <dbReference type="ARBA" id="ARBA00023136"/>
    </source>
</evidence>
<keyword evidence="9" id="KW-1133">Transmembrane helix</keyword>
<evidence type="ECO:0000256" key="4">
    <source>
        <dbReference type="ARBA" id="ARBA00022679"/>
    </source>
</evidence>
<evidence type="ECO:0000259" key="12">
    <source>
        <dbReference type="PROSITE" id="PS50113"/>
    </source>
</evidence>
<dbReference type="SMART" id="SM00086">
    <property type="entry name" value="PAC"/>
    <property type="match status" value="1"/>
</dbReference>
<dbReference type="GO" id="GO:0016740">
    <property type="term" value="F:transferase activity"/>
    <property type="evidence" value="ECO:0007669"/>
    <property type="project" value="UniProtKB-KW"/>
</dbReference>
<dbReference type="AlphaFoldDB" id="A0A9X3SAS9"/>
<dbReference type="InterPro" id="IPR013656">
    <property type="entry name" value="PAS_4"/>
</dbReference>
<keyword evidence="4" id="KW-0808">Transferase</keyword>
<dbReference type="GO" id="GO:0000166">
    <property type="term" value="F:nucleotide binding"/>
    <property type="evidence" value="ECO:0007669"/>
    <property type="project" value="UniProtKB-KW"/>
</dbReference>
<evidence type="ECO:0000256" key="7">
    <source>
        <dbReference type="ARBA" id="ARBA00022741"/>
    </source>
</evidence>
<dbReference type="InterPro" id="IPR013655">
    <property type="entry name" value="PAS_fold_3"/>
</dbReference>
<dbReference type="Pfam" id="PF08448">
    <property type="entry name" value="PAS_4"/>
    <property type="match status" value="1"/>
</dbReference>
<dbReference type="SMART" id="SM00065">
    <property type="entry name" value="GAF"/>
    <property type="match status" value="1"/>
</dbReference>
<dbReference type="InterPro" id="IPR003018">
    <property type="entry name" value="GAF"/>
</dbReference>
<evidence type="ECO:0000256" key="1">
    <source>
        <dbReference type="ARBA" id="ARBA00004429"/>
    </source>
</evidence>
<dbReference type="NCBIfam" id="TIGR00229">
    <property type="entry name" value="sensory_box"/>
    <property type="match status" value="2"/>
</dbReference>
<dbReference type="SMART" id="SM00331">
    <property type="entry name" value="PP2C_SIG"/>
    <property type="match status" value="1"/>
</dbReference>
<evidence type="ECO:0000256" key="3">
    <source>
        <dbReference type="ARBA" id="ARBA00022519"/>
    </source>
</evidence>
<dbReference type="Gene3D" id="3.30.450.40">
    <property type="match status" value="2"/>
</dbReference>
<dbReference type="SUPFAM" id="SSF55785">
    <property type="entry name" value="PYP-like sensor domain (PAS domain)"/>
    <property type="match status" value="2"/>
</dbReference>
<comment type="caution">
    <text evidence="13">The sequence shown here is derived from an EMBL/GenBank/DDBJ whole genome shotgun (WGS) entry which is preliminary data.</text>
</comment>
<dbReference type="FunFam" id="2.10.70.100:FF:000001">
    <property type="entry name" value="Sensory transduction histidine kinase"/>
    <property type="match status" value="1"/>
</dbReference>
<evidence type="ECO:0000256" key="5">
    <source>
        <dbReference type="ARBA" id="ARBA00022692"/>
    </source>
</evidence>
<protein>
    <submittedName>
        <fullName evidence="13">SpoIIE family protein phosphatase</fullName>
    </submittedName>
</protein>
<gene>
    <name evidence="13" type="ORF">OM076_39145</name>
</gene>
<accession>A0A9X3SAS9</accession>
<keyword evidence="7" id="KW-0547">Nucleotide-binding</keyword>
<dbReference type="Pfam" id="PF08447">
    <property type="entry name" value="PAS_3"/>
    <property type="match status" value="1"/>
</dbReference>
<dbReference type="InterPro" id="IPR001932">
    <property type="entry name" value="PPM-type_phosphatase-like_dom"/>
</dbReference>
<dbReference type="GO" id="GO:0016791">
    <property type="term" value="F:phosphatase activity"/>
    <property type="evidence" value="ECO:0007669"/>
    <property type="project" value="TreeGrafter"/>
</dbReference>
<dbReference type="EMBL" id="JAPDOD010000063">
    <property type="protein sequence ID" value="MDA0166348.1"/>
    <property type="molecule type" value="Genomic_DNA"/>
</dbReference>
<name>A0A9X3SAS9_9ACTN</name>
<keyword evidence="3" id="KW-0997">Cell inner membrane</keyword>
<evidence type="ECO:0000256" key="8">
    <source>
        <dbReference type="ARBA" id="ARBA00022801"/>
    </source>
</evidence>
<dbReference type="SMART" id="SM00091">
    <property type="entry name" value="PAS"/>
    <property type="match status" value="2"/>
</dbReference>
<dbReference type="PROSITE" id="PS50112">
    <property type="entry name" value="PAS"/>
    <property type="match status" value="2"/>
</dbReference>
<sequence length="782" mass="83384">MESDSVRAGLDDPQRIEAARRLLAERRGEALDRLAALSARLLGAAHAQIALITEVPVILTSAAPGQDSLVELTAHTFQHGAPLMLADVRRPGVSAYLGVPIDIAGARVGVLSVYDSEPRQWTRHDTETLRELAGTVAAELERGALAAELASSTVRLDLGFAAANIGSFDWNLVTNALHWDDRLMELFGYANEPYVPHIDSFTVRLHPDDLAKTQAAIERAIESLGDYEADYRVVHPDGAVRWVAARGRVLAGEDGRPARMLGAAYDTTDVHSASERLGRVLETMSTAFFTIDREWRFTYVNAAAERILGRRDLVGDVIWDVYDDLDGTESDYNYRAAMASGEPTSFEQFYAPLDAHFDVRVTPNDDGISVYFHDITSRVRAEQEREAALEQTGAATGRLQILSAASARLAGTLEVDELLRILGDVVLNGFGEGLVVALEAGSTLRVGYAAHEDAALQERLRALRGEPLDVERFGVRTAVLGSLIPALTDDPAASHAAVALPLISRGRTLGAAVVIGAVESALDRRVLVELAARAGVALDNAVLFGSERRLALTLQRSLLPTALPELPGIGLAARYLPGVGGQDVGGDFYLGHPLEDGRLLLVIGDVMGHGPQAAARMGQLRAVLAAYAYDGDPPDRVLAHVSVRATALLDLPMATALAGIYDPVQRRFTFALAGHLPPLVAPLDGLPAFVGASPGPPLGAGVTAYERHAIAVPAGATLVLYTDGLIEDRTRSIDVGLAQLRGALEGVRLPPDEACDHVLEAMGRADGGEDDIALLVMRHGLG</sequence>
<keyword evidence="8" id="KW-0378">Hydrolase</keyword>
<dbReference type="Pfam" id="PF07228">
    <property type="entry name" value="SpoIIE"/>
    <property type="match status" value="1"/>
</dbReference>
<keyword evidence="6" id="KW-0677">Repeat</keyword>
<dbReference type="RefSeq" id="WP_270045605.1">
    <property type="nucleotide sequence ID" value="NZ_JAPDOD010000063.1"/>
</dbReference>
<dbReference type="GO" id="GO:0005886">
    <property type="term" value="C:plasma membrane"/>
    <property type="evidence" value="ECO:0007669"/>
    <property type="project" value="UniProtKB-SubCell"/>
</dbReference>
<proteinExistence type="predicted"/>
<feature type="domain" description="PAS" evidence="11">
    <location>
        <begin position="177"/>
        <end position="224"/>
    </location>
</feature>
<keyword evidence="14" id="KW-1185">Reference proteome</keyword>
<organism evidence="13 14">
    <name type="scientific">Solirubrobacter ginsenosidimutans</name>
    <dbReference type="NCBI Taxonomy" id="490573"/>
    <lineage>
        <taxon>Bacteria</taxon>
        <taxon>Bacillati</taxon>
        <taxon>Actinomycetota</taxon>
        <taxon>Thermoleophilia</taxon>
        <taxon>Solirubrobacterales</taxon>
        <taxon>Solirubrobacteraceae</taxon>
        <taxon>Solirubrobacter</taxon>
    </lineage>
</organism>
<dbReference type="Gene3D" id="3.30.450.20">
    <property type="entry name" value="PAS domain"/>
    <property type="match status" value="2"/>
</dbReference>
<dbReference type="InterPro" id="IPR001610">
    <property type="entry name" value="PAC"/>
</dbReference>
<dbReference type="InterPro" id="IPR000700">
    <property type="entry name" value="PAS-assoc_C"/>
</dbReference>
<evidence type="ECO:0000256" key="9">
    <source>
        <dbReference type="ARBA" id="ARBA00022989"/>
    </source>
</evidence>
<keyword evidence="2" id="KW-1003">Cell membrane</keyword>
<dbReference type="InterPro" id="IPR000014">
    <property type="entry name" value="PAS"/>
</dbReference>
<evidence type="ECO:0000259" key="11">
    <source>
        <dbReference type="PROSITE" id="PS50112"/>
    </source>
</evidence>
<keyword evidence="10" id="KW-0472">Membrane</keyword>
<dbReference type="InterPro" id="IPR029016">
    <property type="entry name" value="GAF-like_dom_sf"/>
</dbReference>
<dbReference type="Pfam" id="PF01590">
    <property type="entry name" value="GAF"/>
    <property type="match status" value="1"/>
</dbReference>
<dbReference type="SUPFAM" id="SSF81606">
    <property type="entry name" value="PP2C-like"/>
    <property type="match status" value="1"/>
</dbReference>
<comment type="subcellular location">
    <subcellularLocation>
        <location evidence="1">Cell inner membrane</location>
        <topology evidence="1">Multi-pass membrane protein</topology>
    </subcellularLocation>
</comment>
<dbReference type="SUPFAM" id="SSF55781">
    <property type="entry name" value="GAF domain-like"/>
    <property type="match status" value="2"/>
</dbReference>
<dbReference type="Gene3D" id="3.60.40.10">
    <property type="entry name" value="PPM-type phosphatase domain"/>
    <property type="match status" value="1"/>
</dbReference>